<reference evidence="2 3" key="1">
    <citation type="journal article" date="2014" name="PLoS Genet.">
        <title>Phylogenetically driven sequencing of extremely halophilic archaea reveals strategies for static and dynamic osmo-response.</title>
        <authorList>
            <person name="Becker E.A."/>
            <person name="Seitzer P.M."/>
            <person name="Tritt A."/>
            <person name="Larsen D."/>
            <person name="Krusor M."/>
            <person name="Yao A.I."/>
            <person name="Wu D."/>
            <person name="Madern D."/>
            <person name="Eisen J.A."/>
            <person name="Darling A.E."/>
            <person name="Facciotti M.T."/>
        </authorList>
    </citation>
    <scope>NUCLEOTIDE SEQUENCE [LARGE SCALE GENOMIC DNA]</scope>
    <source>
        <strain evidence="2 3">JCM 12255</strain>
    </source>
</reference>
<dbReference type="EMBL" id="AOHZ01000018">
    <property type="protein sequence ID" value="ELY60604.1"/>
    <property type="molecule type" value="Genomic_DNA"/>
</dbReference>
<evidence type="ECO:0000313" key="3">
    <source>
        <dbReference type="Proteomes" id="UP000011602"/>
    </source>
</evidence>
<dbReference type="Gene3D" id="2.60.40.10">
    <property type="entry name" value="Immunoglobulins"/>
    <property type="match status" value="2"/>
</dbReference>
<dbReference type="RefSeq" id="WP_007258105.1">
    <property type="nucleotide sequence ID" value="NZ_AOHZ01000018.1"/>
</dbReference>
<gene>
    <name evidence="2" type="ORF">C493_03986</name>
</gene>
<feature type="region of interest" description="Disordered" evidence="1">
    <location>
        <begin position="1"/>
        <end position="31"/>
    </location>
</feature>
<accession>L9XFU7</accession>
<dbReference type="InterPro" id="IPR013783">
    <property type="entry name" value="Ig-like_fold"/>
</dbReference>
<protein>
    <recommendedName>
        <fullName evidence="4">CARDB domain-containing protein</fullName>
    </recommendedName>
</protein>
<dbReference type="Proteomes" id="UP000011602">
    <property type="component" value="Unassembled WGS sequence"/>
</dbReference>
<dbReference type="PATRIC" id="fig|1227499.3.peg.817"/>
<evidence type="ECO:0000313" key="2">
    <source>
        <dbReference type="EMBL" id="ELY60604.1"/>
    </source>
</evidence>
<evidence type="ECO:0000256" key="1">
    <source>
        <dbReference type="SAM" id="MobiDB-lite"/>
    </source>
</evidence>
<evidence type="ECO:0008006" key="4">
    <source>
        <dbReference type="Google" id="ProtNLM"/>
    </source>
</evidence>
<feature type="compositionally biased region" description="Low complexity" evidence="1">
    <location>
        <begin position="66"/>
        <end position="79"/>
    </location>
</feature>
<name>L9XFU7_9EURY</name>
<organism evidence="2 3">
    <name type="scientific">Natronolimnohabitans innermongolicus JCM 12255</name>
    <dbReference type="NCBI Taxonomy" id="1227499"/>
    <lineage>
        <taxon>Archaea</taxon>
        <taxon>Methanobacteriati</taxon>
        <taxon>Methanobacteriota</taxon>
        <taxon>Stenosarchaea group</taxon>
        <taxon>Halobacteria</taxon>
        <taxon>Halobacteriales</taxon>
        <taxon>Natrialbaceae</taxon>
        <taxon>Natronolimnohabitans</taxon>
    </lineage>
</organism>
<proteinExistence type="predicted"/>
<comment type="caution">
    <text evidence="2">The sequence shown here is derived from an EMBL/GenBank/DDBJ whole genome shotgun (WGS) entry which is preliminary data.</text>
</comment>
<sequence length="395" mass="41657">MTVQPGTRLLFEVDPDGAGGSTGPEWSVDDGSSGLSVGPWYSAYRDHQGTEFWQYTVDDDCEVTATIDPTGQPTTTTWTIEVGSDGIGSPQIQAARPSPDESRELETGTTLDCELDVSDPNGDLDRVIWWALAADRIIEVSDISGGEDTAGIAPDASEIVPEGITAWVVNEHGAVVESDRWEFDYPDDDGSTFEISSVRTNSPIAGGETLEVEATVENTSDQPVSSAVELIVGHDPEGVDSRTVGLQPGESADVPLTFAAGHPAGDREVFPGEVTTEDDSVEFTIVVEDEDEEPTPATFDVMELSTNSPVGGGETLEVDTPIENVGDETGTTDIELIVGHSPEVEDSVMRTLGPGESSTFTLTFQAGDPAGGREEFPVVVDTGADTATETVAVID</sequence>
<dbReference type="STRING" id="1227499.C493_03986"/>
<feature type="region of interest" description="Disordered" evidence="1">
    <location>
        <begin position="66"/>
        <end position="108"/>
    </location>
</feature>
<keyword evidence="3" id="KW-1185">Reference proteome</keyword>
<dbReference type="eggNOG" id="arCOG07560">
    <property type="taxonomic scope" value="Archaea"/>
</dbReference>
<dbReference type="AlphaFoldDB" id="L9XFU7"/>